<name>A0AAV2D5N6_9ROSI</name>
<proteinExistence type="predicted"/>
<evidence type="ECO:0000313" key="2">
    <source>
        <dbReference type="EMBL" id="CAL1368061.1"/>
    </source>
</evidence>
<dbReference type="AlphaFoldDB" id="A0AAV2D5N6"/>
<evidence type="ECO:0000256" key="1">
    <source>
        <dbReference type="SAM" id="MobiDB-lite"/>
    </source>
</evidence>
<dbReference type="Proteomes" id="UP001497516">
    <property type="component" value="Chromosome 2"/>
</dbReference>
<accession>A0AAV2D5N6</accession>
<protein>
    <submittedName>
        <fullName evidence="2">Uncharacterized protein</fullName>
    </submittedName>
</protein>
<reference evidence="2 3" key="1">
    <citation type="submission" date="2024-04" db="EMBL/GenBank/DDBJ databases">
        <authorList>
            <person name="Fracassetti M."/>
        </authorList>
    </citation>
    <scope>NUCLEOTIDE SEQUENCE [LARGE SCALE GENOMIC DNA]</scope>
</reference>
<evidence type="ECO:0000313" key="3">
    <source>
        <dbReference type="Proteomes" id="UP001497516"/>
    </source>
</evidence>
<sequence length="105" mass="12279">MHHRVHHRFALRRQDLHRRHRDHSSRSIQQRISHDSRNPRPRRGRGGDLLCRSQGGNKVREREERGNGPDLKAARPDHRVEDVPRRCSPPSQRRVLFYGTGASTG</sequence>
<feature type="compositionally biased region" description="Basic and acidic residues" evidence="1">
    <location>
        <begin position="58"/>
        <end position="85"/>
    </location>
</feature>
<feature type="compositionally biased region" description="Basic residues" evidence="1">
    <location>
        <begin position="1"/>
        <end position="23"/>
    </location>
</feature>
<keyword evidence="3" id="KW-1185">Reference proteome</keyword>
<feature type="region of interest" description="Disordered" evidence="1">
    <location>
        <begin position="1"/>
        <end position="105"/>
    </location>
</feature>
<dbReference type="EMBL" id="OZ034815">
    <property type="protein sequence ID" value="CAL1368061.1"/>
    <property type="molecule type" value="Genomic_DNA"/>
</dbReference>
<gene>
    <name evidence="2" type="ORF">LTRI10_LOCUS11394</name>
</gene>
<organism evidence="2 3">
    <name type="scientific">Linum trigynum</name>
    <dbReference type="NCBI Taxonomy" id="586398"/>
    <lineage>
        <taxon>Eukaryota</taxon>
        <taxon>Viridiplantae</taxon>
        <taxon>Streptophyta</taxon>
        <taxon>Embryophyta</taxon>
        <taxon>Tracheophyta</taxon>
        <taxon>Spermatophyta</taxon>
        <taxon>Magnoliopsida</taxon>
        <taxon>eudicotyledons</taxon>
        <taxon>Gunneridae</taxon>
        <taxon>Pentapetalae</taxon>
        <taxon>rosids</taxon>
        <taxon>fabids</taxon>
        <taxon>Malpighiales</taxon>
        <taxon>Linaceae</taxon>
        <taxon>Linum</taxon>
    </lineage>
</organism>